<comment type="caution">
    <text evidence="5">The sequence shown here is derived from an EMBL/GenBank/DDBJ whole genome shotgun (WGS) entry which is preliminary data.</text>
</comment>
<protein>
    <recommendedName>
        <fullName evidence="1">1-alkyl-2-acetylglycerophosphocholine esterase</fullName>
        <ecNumber evidence="1">3.1.1.47</ecNumber>
    </recommendedName>
</protein>
<dbReference type="PANTHER" id="PTHR10272:SF14">
    <property type="entry name" value="PAF ACETYLHYDROLASE FAMILY PROTEIN"/>
    <property type="match status" value="1"/>
</dbReference>
<sequence length="404" mass="43763">MMIKAFSLIRRLLVEAASVNAFLVSTTLAVNFPIPSGPFNTTLVISQLTDHSRLDLYSPIPVHRSIMISIFHPATCLSLPTSYMDATTAAWTDSQLAPYGIPAGAFELLYLQTCPHGSHPPDQSSQSRHKEMRASERHKKQYPLLLFSPGLGDPRLYYSALAQQVASQGFTVMTIDHPYDAGIVVYPDNSTISGADIETDEQILFDLSVRVKDISFVLDQLSHPSLTCSLIPGLELDTKKVGIFGHSLGGAAAAQAMLEDDRLVGGINLDGTFFGSVVESGLSSPFLIFAHEGKNISTDASWSAVWPKLTGFKRVLELTGSAHGTFLDFPAVVDVLGLKGQLPSEVEELLGSINGLRALKILGTYIGAFFDQVVKGKKTDLLDGPSGKFPEIVFEEVDHQEILS</sequence>
<dbReference type="GO" id="GO:0016042">
    <property type="term" value="P:lipid catabolic process"/>
    <property type="evidence" value="ECO:0007669"/>
    <property type="project" value="UniProtKB-KW"/>
</dbReference>
<dbReference type="InterPro" id="IPR029058">
    <property type="entry name" value="AB_hydrolase_fold"/>
</dbReference>
<gene>
    <name evidence="5" type="ORF">D0Z07_6867</name>
</gene>
<dbReference type="PANTHER" id="PTHR10272">
    <property type="entry name" value="PLATELET-ACTIVATING FACTOR ACETYLHYDROLASE"/>
    <property type="match status" value="1"/>
</dbReference>
<accession>A0A9P6VGP2</accession>
<evidence type="ECO:0000256" key="4">
    <source>
        <dbReference type="ARBA" id="ARBA00023098"/>
    </source>
</evidence>
<evidence type="ECO:0000313" key="5">
    <source>
        <dbReference type="EMBL" id="KAG0647600.1"/>
    </source>
</evidence>
<dbReference type="EC" id="3.1.1.47" evidence="1"/>
<evidence type="ECO:0000256" key="2">
    <source>
        <dbReference type="ARBA" id="ARBA00022801"/>
    </source>
</evidence>
<dbReference type="Gene3D" id="3.40.50.1820">
    <property type="entry name" value="alpha/beta hydrolase"/>
    <property type="match status" value="1"/>
</dbReference>
<evidence type="ECO:0000256" key="1">
    <source>
        <dbReference type="ARBA" id="ARBA00013201"/>
    </source>
</evidence>
<dbReference type="SUPFAM" id="SSF53474">
    <property type="entry name" value="alpha/beta-Hydrolases"/>
    <property type="match status" value="1"/>
</dbReference>
<keyword evidence="3" id="KW-0442">Lipid degradation</keyword>
<keyword evidence="6" id="KW-1185">Reference proteome</keyword>
<proteinExistence type="predicted"/>
<dbReference type="OrthoDB" id="2363873at2759"/>
<evidence type="ECO:0000256" key="3">
    <source>
        <dbReference type="ARBA" id="ARBA00022963"/>
    </source>
</evidence>
<keyword evidence="2" id="KW-0378">Hydrolase</keyword>
<keyword evidence="4" id="KW-0443">Lipid metabolism</keyword>
<dbReference type="EMBL" id="VNKQ01000012">
    <property type="protein sequence ID" value="KAG0647600.1"/>
    <property type="molecule type" value="Genomic_DNA"/>
</dbReference>
<dbReference type="GO" id="GO:0003847">
    <property type="term" value="F:1-alkyl-2-acetylglycerophosphocholine esterase activity"/>
    <property type="evidence" value="ECO:0007669"/>
    <property type="project" value="UniProtKB-EC"/>
</dbReference>
<dbReference type="Pfam" id="PF03403">
    <property type="entry name" value="PAF-AH_p_II"/>
    <property type="match status" value="2"/>
</dbReference>
<reference evidence="5" key="1">
    <citation type="submission" date="2019-07" db="EMBL/GenBank/DDBJ databases">
        <title>Hyphodiscus hymeniophilus genome sequencing and assembly.</title>
        <authorList>
            <person name="Kramer G."/>
            <person name="Nodwell J."/>
        </authorList>
    </citation>
    <scope>NUCLEOTIDE SEQUENCE</scope>
    <source>
        <strain evidence="5">ATCC 34498</strain>
    </source>
</reference>
<name>A0A9P6VGP2_9HELO</name>
<dbReference type="Proteomes" id="UP000785200">
    <property type="component" value="Unassembled WGS sequence"/>
</dbReference>
<organism evidence="5 6">
    <name type="scientific">Hyphodiscus hymeniophilus</name>
    <dbReference type="NCBI Taxonomy" id="353542"/>
    <lineage>
        <taxon>Eukaryota</taxon>
        <taxon>Fungi</taxon>
        <taxon>Dikarya</taxon>
        <taxon>Ascomycota</taxon>
        <taxon>Pezizomycotina</taxon>
        <taxon>Leotiomycetes</taxon>
        <taxon>Helotiales</taxon>
        <taxon>Hyphodiscaceae</taxon>
        <taxon>Hyphodiscus</taxon>
    </lineage>
</organism>
<dbReference type="AlphaFoldDB" id="A0A9P6VGP2"/>
<evidence type="ECO:0000313" key="6">
    <source>
        <dbReference type="Proteomes" id="UP000785200"/>
    </source>
</evidence>